<comment type="caution">
    <text evidence="9">The sequence shown here is derived from an EMBL/GenBank/DDBJ whole genome shotgun (WGS) entry which is preliminary data.</text>
</comment>
<evidence type="ECO:0000313" key="9">
    <source>
        <dbReference type="EMBL" id="MEX1660097.1"/>
    </source>
</evidence>
<dbReference type="EMBL" id="JBFRYC010000001">
    <property type="protein sequence ID" value="MEX1660097.1"/>
    <property type="molecule type" value="Genomic_DNA"/>
</dbReference>
<evidence type="ECO:0000256" key="7">
    <source>
        <dbReference type="ARBA" id="ARBA00024033"/>
    </source>
</evidence>
<sequence>MFQSTLRSKPDAADSFDASERHRFLAFFYTARADRLGLVLLVIWAVCAWFVYRAHWGNDLAALWFAGHFHALGQDGMIYVAPPQFFGGIPDEWRALLAQTRQNVQDNAFPYIYPPLWLAFLAPLTKAFSPQGFQAFFLSLHIVMLFASVLLAEQIARPAKMPRIVFRLWGLATLTLTAPIATALWLNQPSIIVAFLILLAGALMVKRPALSGAAIALASAIKLTPVVFVTVYFMLPRENAAQRKRALIAVLFSGAILAGLSIALLGWPLHRAFLDQLHLASGKSVWAAVNPSARILIQDLAGIIGLSTPMNFPTPLPNVLLVIPPLWTSLVIGGLGFVLGVFALRIAARRHTAPARALALLGLSIGLFLFGPLSWLHYLIVPLLLAPAVCAGLSRWAGGAILALILIGNSNQVLSIFALSGLHLLPYTVLMVTIWAIVLGVTYHALAKQPRD</sequence>
<gene>
    <name evidence="9" type="ORF">AB4874_00330</name>
</gene>
<comment type="similarity">
    <text evidence="7">Belongs to the glycosyltransferase 87 family.</text>
</comment>
<feature type="transmembrane region" description="Helical" evidence="8">
    <location>
        <begin position="326"/>
        <end position="346"/>
    </location>
</feature>
<dbReference type="InterPro" id="IPR018584">
    <property type="entry name" value="GT87"/>
</dbReference>
<evidence type="ECO:0000256" key="3">
    <source>
        <dbReference type="ARBA" id="ARBA00022679"/>
    </source>
</evidence>
<protein>
    <submittedName>
        <fullName evidence="9">Glycosyltransferase family 87 protein</fullName>
        <ecNumber evidence="9">2.4.-.-</ecNumber>
    </submittedName>
</protein>
<organism evidence="9 10">
    <name type="scientific">Thioclava arctica</name>
    <dbReference type="NCBI Taxonomy" id="3238301"/>
    <lineage>
        <taxon>Bacteria</taxon>
        <taxon>Pseudomonadati</taxon>
        <taxon>Pseudomonadota</taxon>
        <taxon>Alphaproteobacteria</taxon>
        <taxon>Rhodobacterales</taxon>
        <taxon>Paracoccaceae</taxon>
        <taxon>Thioclava</taxon>
    </lineage>
</organism>
<proteinExistence type="inferred from homology"/>
<dbReference type="Proteomes" id="UP001557465">
    <property type="component" value="Unassembled WGS sequence"/>
</dbReference>
<evidence type="ECO:0000256" key="8">
    <source>
        <dbReference type="SAM" id="Phobius"/>
    </source>
</evidence>
<comment type="subcellular location">
    <subcellularLocation>
        <location evidence="1">Cell membrane</location>
        <topology evidence="1">Multi-pass membrane protein</topology>
    </subcellularLocation>
</comment>
<keyword evidence="3 9" id="KW-0808">Transferase</keyword>
<name>A0ABV3TEI3_9RHOB</name>
<keyword evidence="2" id="KW-1003">Cell membrane</keyword>
<feature type="transmembrane region" description="Helical" evidence="8">
    <location>
        <begin position="133"/>
        <end position="152"/>
    </location>
</feature>
<keyword evidence="10" id="KW-1185">Reference proteome</keyword>
<feature type="transmembrane region" description="Helical" evidence="8">
    <location>
        <begin position="353"/>
        <end position="370"/>
    </location>
</feature>
<evidence type="ECO:0000256" key="4">
    <source>
        <dbReference type="ARBA" id="ARBA00022692"/>
    </source>
</evidence>
<evidence type="ECO:0000256" key="2">
    <source>
        <dbReference type="ARBA" id="ARBA00022475"/>
    </source>
</evidence>
<feature type="transmembrane region" description="Helical" evidence="8">
    <location>
        <begin position="246"/>
        <end position="265"/>
    </location>
</feature>
<evidence type="ECO:0000313" key="10">
    <source>
        <dbReference type="Proteomes" id="UP001557465"/>
    </source>
</evidence>
<reference evidence="9 10" key="1">
    <citation type="journal article" date="2011" name="Int. J. Syst. Evol. Microbiol.">
        <title>Zhongshania antarctica gen. nov., sp. nov. and Zhongshania guokunii sp. nov., gammaproteobacteria respectively isolated from coastal attached (fast) ice and surface seawater of the Antarctic.</title>
        <authorList>
            <person name="Li H.J."/>
            <person name="Zhang X.Y."/>
            <person name="Chen C.X."/>
            <person name="Zhang Y.J."/>
            <person name="Gao Z.M."/>
            <person name="Yu Y."/>
            <person name="Chen X.L."/>
            <person name="Chen B."/>
            <person name="Zhang Y.Z."/>
        </authorList>
    </citation>
    <scope>NUCLEOTIDE SEQUENCE [LARGE SCALE GENOMIC DNA]</scope>
    <source>
        <strain evidence="9 10">15-R06ZXC-3</strain>
    </source>
</reference>
<dbReference type="GO" id="GO:0016757">
    <property type="term" value="F:glycosyltransferase activity"/>
    <property type="evidence" value="ECO:0007669"/>
    <property type="project" value="UniProtKB-KW"/>
</dbReference>
<dbReference type="EC" id="2.4.-.-" evidence="9"/>
<keyword evidence="5 8" id="KW-1133">Transmembrane helix</keyword>
<evidence type="ECO:0000256" key="6">
    <source>
        <dbReference type="ARBA" id="ARBA00023136"/>
    </source>
</evidence>
<evidence type="ECO:0000256" key="5">
    <source>
        <dbReference type="ARBA" id="ARBA00022989"/>
    </source>
</evidence>
<keyword evidence="9" id="KW-0328">Glycosyltransferase</keyword>
<dbReference type="Pfam" id="PF09594">
    <property type="entry name" value="GT87"/>
    <property type="match status" value="1"/>
</dbReference>
<evidence type="ECO:0000256" key="1">
    <source>
        <dbReference type="ARBA" id="ARBA00004651"/>
    </source>
</evidence>
<feature type="transmembrane region" description="Helical" evidence="8">
    <location>
        <begin position="33"/>
        <end position="52"/>
    </location>
</feature>
<feature type="transmembrane region" description="Helical" evidence="8">
    <location>
        <begin position="212"/>
        <end position="234"/>
    </location>
</feature>
<accession>A0ABV3TEI3</accession>
<keyword evidence="6 8" id="KW-0472">Membrane</keyword>
<keyword evidence="4 8" id="KW-0812">Transmembrane</keyword>
<dbReference type="RefSeq" id="WP_368390522.1">
    <property type="nucleotide sequence ID" value="NZ_JBFRYC010000001.1"/>
</dbReference>
<feature type="transmembrane region" description="Helical" evidence="8">
    <location>
        <begin position="164"/>
        <end position="182"/>
    </location>
</feature>